<feature type="compositionally biased region" description="Pro residues" evidence="1">
    <location>
        <begin position="137"/>
        <end position="146"/>
    </location>
</feature>
<feature type="compositionally biased region" description="Basic residues" evidence="1">
    <location>
        <begin position="108"/>
        <end position="119"/>
    </location>
</feature>
<keyword evidence="2" id="KW-0808">Transferase</keyword>
<dbReference type="AlphaFoldDB" id="A0A553JYB1"/>
<gene>
    <name evidence="2" type="ORF">FOJ82_12905</name>
</gene>
<dbReference type="OrthoDB" id="3787729at2"/>
<protein>
    <submittedName>
        <fullName evidence="2">Phosphotransferase</fullName>
    </submittedName>
</protein>
<evidence type="ECO:0000313" key="3">
    <source>
        <dbReference type="Proteomes" id="UP000317638"/>
    </source>
</evidence>
<dbReference type="EMBL" id="VKKG01000005">
    <property type="protein sequence ID" value="TRY17427.1"/>
    <property type="molecule type" value="Genomic_DNA"/>
</dbReference>
<dbReference type="GO" id="GO:0016740">
    <property type="term" value="F:transferase activity"/>
    <property type="evidence" value="ECO:0007669"/>
    <property type="project" value="UniProtKB-KW"/>
</dbReference>
<organism evidence="2 3">
    <name type="scientific">Tessaracoccus rhinocerotis</name>
    <dbReference type="NCBI Taxonomy" id="1689449"/>
    <lineage>
        <taxon>Bacteria</taxon>
        <taxon>Bacillati</taxon>
        <taxon>Actinomycetota</taxon>
        <taxon>Actinomycetes</taxon>
        <taxon>Propionibacteriales</taxon>
        <taxon>Propionibacteriaceae</taxon>
        <taxon>Tessaracoccus</taxon>
    </lineage>
</organism>
<feature type="region of interest" description="Disordered" evidence="1">
    <location>
        <begin position="15"/>
        <end position="152"/>
    </location>
</feature>
<evidence type="ECO:0000256" key="1">
    <source>
        <dbReference type="SAM" id="MobiDB-lite"/>
    </source>
</evidence>
<keyword evidence="3" id="KW-1185">Reference proteome</keyword>
<comment type="caution">
    <text evidence="2">The sequence shown here is derived from an EMBL/GenBank/DDBJ whole genome shotgun (WGS) entry which is preliminary data.</text>
</comment>
<dbReference type="Proteomes" id="UP000317638">
    <property type="component" value="Unassembled WGS sequence"/>
</dbReference>
<dbReference type="Gene3D" id="3.90.1200.10">
    <property type="match status" value="1"/>
</dbReference>
<reference evidence="2 3" key="1">
    <citation type="submission" date="2019-07" db="EMBL/GenBank/DDBJ databases">
        <authorList>
            <person name="Zhou L.-Y."/>
        </authorList>
    </citation>
    <scope>NUCLEOTIDE SEQUENCE [LARGE SCALE GENOMIC DNA]</scope>
    <source>
        <strain evidence="2 3">YIM 101269</strain>
    </source>
</reference>
<sequence>MGCVLGLRTVRAPAQCPRSRGVHGLREVRVPPARLRRPAEPEPADGPPERDPRGPPGAAAAARRRLPRDQPRPGDRLLQARRPGRGADGGLPRPRQHGGNRPRPGPRGPRRRRLRRGARGGRADRRGVLLGAAALRPAPPLRPGPHPPRHGRVSTVPAAEELLAAVWGLAQDARWFSGRSRGGQPVGLELDDWLVGPSPGPGLRTATLEVGYPDAAAERYLVPLVYRPLGTEVAPTLAEATVDGVRYCVGELLDDPGAASLLLQLLADGAPGFHPAREVPTGLPGRRYSGEQSNTTVFFGREVLCKVFRRLEEGRNPDAELHEALADTGTVAGLYGTWRDGEVDHAIFLETLPNPLDGYVLACQYAAAGHSFTDYARRLGEALATIHAALAQRLPTSTASGTDFATAARVRFDAAAREVPQLADLRGLVESTLAAVGHDDFPTQRIHGDCHLGQVLLTDDQWRYVDFEGEPLKSIEERRRPDTAWRDVAGMLRSFDYAAASTGMDSGTWLQEVRLAFLDGYGARDVDQRLLRALEVDKAVYEVVYESRNRPTWLHVPLDFLESLAREN</sequence>
<dbReference type="InterPro" id="IPR011009">
    <property type="entry name" value="Kinase-like_dom_sf"/>
</dbReference>
<proteinExistence type="predicted"/>
<name>A0A553JYB1_9ACTN</name>
<dbReference type="SUPFAM" id="SSF56112">
    <property type="entry name" value="Protein kinase-like (PK-like)"/>
    <property type="match status" value="1"/>
</dbReference>
<accession>A0A553JYB1</accession>
<evidence type="ECO:0000313" key="2">
    <source>
        <dbReference type="EMBL" id="TRY17427.1"/>
    </source>
</evidence>